<dbReference type="Proteomes" id="UP000799118">
    <property type="component" value="Unassembled WGS sequence"/>
</dbReference>
<evidence type="ECO:0000256" key="1">
    <source>
        <dbReference type="SAM" id="Phobius"/>
    </source>
</evidence>
<evidence type="ECO:0000313" key="2">
    <source>
        <dbReference type="EMBL" id="KAE9399853.1"/>
    </source>
</evidence>
<feature type="transmembrane region" description="Helical" evidence="1">
    <location>
        <begin position="39"/>
        <end position="61"/>
    </location>
</feature>
<reference evidence="2" key="1">
    <citation type="journal article" date="2019" name="Environ. Microbiol.">
        <title>Fungal ecological strategies reflected in gene transcription - a case study of two litter decomposers.</title>
        <authorList>
            <person name="Barbi F."/>
            <person name="Kohler A."/>
            <person name="Barry K."/>
            <person name="Baskaran P."/>
            <person name="Daum C."/>
            <person name="Fauchery L."/>
            <person name="Ihrmark K."/>
            <person name="Kuo A."/>
            <person name="LaButti K."/>
            <person name="Lipzen A."/>
            <person name="Morin E."/>
            <person name="Grigoriev I.V."/>
            <person name="Henrissat B."/>
            <person name="Lindahl B."/>
            <person name="Martin F."/>
        </authorList>
    </citation>
    <scope>NUCLEOTIDE SEQUENCE</scope>
    <source>
        <strain evidence="2">JB14</strain>
    </source>
</reference>
<dbReference type="EMBL" id="ML769464">
    <property type="protein sequence ID" value="KAE9399853.1"/>
    <property type="molecule type" value="Genomic_DNA"/>
</dbReference>
<keyword evidence="1" id="KW-0812">Transmembrane</keyword>
<keyword evidence="3" id="KW-1185">Reference proteome</keyword>
<protein>
    <submittedName>
        <fullName evidence="2">Uncharacterized protein</fullName>
    </submittedName>
</protein>
<sequence length="210" mass="23440">MNFQASHSLGFVGNRYLLPFVAVHICGSYDRAFMLQFKLFLNIAGVLCLQFLLVNWCLPYLTSIQRYPHMQNSDTSPISRLQKPSHASSVDTESITKCVSTSLSMIATNHNNNDSPPVYRLIIHPPLFTGDPLADVPSKDIINETPIHNEIVFVCHIKCAIVNDADAGTSTTMCIDLTFDSSMYKYKFGEIIYDSQDDNVPLSVGKVRSD</sequence>
<keyword evidence="1" id="KW-0472">Membrane</keyword>
<dbReference type="AlphaFoldDB" id="A0A6A4HPB0"/>
<accession>A0A6A4HPB0</accession>
<keyword evidence="1" id="KW-1133">Transmembrane helix</keyword>
<proteinExistence type="predicted"/>
<evidence type="ECO:0000313" key="3">
    <source>
        <dbReference type="Proteomes" id="UP000799118"/>
    </source>
</evidence>
<name>A0A6A4HPB0_9AGAR</name>
<gene>
    <name evidence="2" type="ORF">BT96DRAFT_993650</name>
</gene>
<organism evidence="2 3">
    <name type="scientific">Gymnopus androsaceus JB14</name>
    <dbReference type="NCBI Taxonomy" id="1447944"/>
    <lineage>
        <taxon>Eukaryota</taxon>
        <taxon>Fungi</taxon>
        <taxon>Dikarya</taxon>
        <taxon>Basidiomycota</taxon>
        <taxon>Agaricomycotina</taxon>
        <taxon>Agaricomycetes</taxon>
        <taxon>Agaricomycetidae</taxon>
        <taxon>Agaricales</taxon>
        <taxon>Marasmiineae</taxon>
        <taxon>Omphalotaceae</taxon>
        <taxon>Gymnopus</taxon>
    </lineage>
</organism>